<dbReference type="KEGG" id="jar:G7057_09305"/>
<dbReference type="Gene3D" id="1.10.260.40">
    <property type="entry name" value="lambda repressor-like DNA-binding domains"/>
    <property type="match status" value="1"/>
</dbReference>
<accession>A0A6G7KBI7</accession>
<evidence type="ECO:0000259" key="1">
    <source>
        <dbReference type="PROSITE" id="PS50943"/>
    </source>
</evidence>
<name>A0A6G7KBI7_9LACT</name>
<dbReference type="CDD" id="cd00093">
    <property type="entry name" value="HTH_XRE"/>
    <property type="match status" value="1"/>
</dbReference>
<reference evidence="2 3" key="1">
    <citation type="journal article" date="2017" name="Int. J. Syst. Evol. Microbiol.">
        <title>Jeotgalibaca porci sp. nov. and Jeotgalibaca arthritidis sp. nov., isolated from pigs, and emended description of the genus Jeotgalibaca.</title>
        <authorList>
            <person name="Zamora L."/>
            <person name="Perez-Sancho M."/>
            <person name="Dominguez L."/>
            <person name="Fernandez-Garayzabal J.F."/>
            <person name="Vela A.I."/>
        </authorList>
    </citation>
    <scope>NUCLEOTIDE SEQUENCE [LARGE SCALE GENOMIC DNA]</scope>
    <source>
        <strain evidence="2 3">CECT 9157</strain>
    </source>
</reference>
<dbReference type="EMBL" id="CP049740">
    <property type="protein sequence ID" value="QII82607.1"/>
    <property type="molecule type" value="Genomic_DNA"/>
</dbReference>
<dbReference type="SUPFAM" id="SSF47413">
    <property type="entry name" value="lambda repressor-like DNA-binding domains"/>
    <property type="match status" value="1"/>
</dbReference>
<protein>
    <submittedName>
        <fullName evidence="2">Helix-turn-helix transcriptional regulator</fullName>
    </submittedName>
</protein>
<gene>
    <name evidence="2" type="ORF">G7057_09305</name>
</gene>
<dbReference type="RefSeq" id="WP_166163155.1">
    <property type="nucleotide sequence ID" value="NZ_CP049740.1"/>
</dbReference>
<evidence type="ECO:0000313" key="3">
    <source>
        <dbReference type="Proteomes" id="UP000501451"/>
    </source>
</evidence>
<organism evidence="2 3">
    <name type="scientific">Jeotgalibaca arthritidis</name>
    <dbReference type="NCBI Taxonomy" id="1868794"/>
    <lineage>
        <taxon>Bacteria</taxon>
        <taxon>Bacillati</taxon>
        <taxon>Bacillota</taxon>
        <taxon>Bacilli</taxon>
        <taxon>Lactobacillales</taxon>
        <taxon>Carnobacteriaceae</taxon>
        <taxon>Jeotgalibaca</taxon>
    </lineage>
</organism>
<dbReference type="Proteomes" id="UP000501451">
    <property type="component" value="Chromosome"/>
</dbReference>
<sequence>MDINPNDVGDRIRQIRRNKGMSMTEFANLIGQVEKTSKIQSGTISNWETGKNLPNNKRLSIISGIAGISVDELLYGDIREYAATFLDTFIEDLIKDEDPDSFVTLLLKDLSQLKELKFQFITLVKEHGLSHSEIEAMKKLANETIFRFLRGEDDSNKGAINITYNTLKDLLSTVDNMFLDLKAGHDVTVYKDGMDATLHDKLTDILTEAINKTDNIKNNQ</sequence>
<dbReference type="InterPro" id="IPR010982">
    <property type="entry name" value="Lambda_DNA-bd_dom_sf"/>
</dbReference>
<proteinExistence type="predicted"/>
<dbReference type="SMART" id="SM00530">
    <property type="entry name" value="HTH_XRE"/>
    <property type="match status" value="1"/>
</dbReference>
<feature type="domain" description="HTH cro/C1-type" evidence="1">
    <location>
        <begin position="12"/>
        <end position="73"/>
    </location>
</feature>
<keyword evidence="3" id="KW-1185">Reference proteome</keyword>
<dbReference type="AlphaFoldDB" id="A0A6G7KBI7"/>
<dbReference type="GO" id="GO:0003677">
    <property type="term" value="F:DNA binding"/>
    <property type="evidence" value="ECO:0007669"/>
    <property type="project" value="InterPro"/>
</dbReference>
<dbReference type="Pfam" id="PF01381">
    <property type="entry name" value="HTH_3"/>
    <property type="match status" value="1"/>
</dbReference>
<dbReference type="PROSITE" id="PS50943">
    <property type="entry name" value="HTH_CROC1"/>
    <property type="match status" value="1"/>
</dbReference>
<dbReference type="InterPro" id="IPR001387">
    <property type="entry name" value="Cro/C1-type_HTH"/>
</dbReference>
<evidence type="ECO:0000313" key="2">
    <source>
        <dbReference type="EMBL" id="QII82607.1"/>
    </source>
</evidence>